<dbReference type="OrthoDB" id="5917178at2"/>
<dbReference type="STRING" id="1080227.A8L45_19425"/>
<dbReference type="PROSITE" id="PS51257">
    <property type="entry name" value="PROKAR_LIPOPROTEIN"/>
    <property type="match status" value="1"/>
</dbReference>
<dbReference type="EMBL" id="LYBM01000048">
    <property type="protein sequence ID" value="ODA30706.1"/>
    <property type="molecule type" value="Genomic_DNA"/>
</dbReference>
<dbReference type="AlphaFoldDB" id="A0A1C3EBS9"/>
<dbReference type="Proteomes" id="UP000094936">
    <property type="component" value="Unassembled WGS sequence"/>
</dbReference>
<name>A0A1C3EBS9_9GAMM</name>
<accession>A0A1C3EBS9</accession>
<keyword evidence="2" id="KW-1185">Reference proteome</keyword>
<proteinExistence type="predicted"/>
<evidence type="ECO:0000313" key="1">
    <source>
        <dbReference type="EMBL" id="ODA30706.1"/>
    </source>
</evidence>
<protein>
    <submittedName>
        <fullName evidence="1">Uncharacterized protein</fullName>
    </submittedName>
</protein>
<evidence type="ECO:0000313" key="2">
    <source>
        <dbReference type="Proteomes" id="UP000094936"/>
    </source>
</evidence>
<reference evidence="1 2" key="1">
    <citation type="submission" date="2016-05" db="EMBL/GenBank/DDBJ databases">
        <title>Genomic Taxonomy of the Vibrionaceae.</title>
        <authorList>
            <person name="Gomez-Gil B."/>
            <person name="Enciso-Ibarra J."/>
        </authorList>
    </citation>
    <scope>NUCLEOTIDE SEQUENCE [LARGE SCALE GENOMIC DNA]</scope>
    <source>
        <strain evidence="1 2">CAIM 1920</strain>
    </source>
</reference>
<gene>
    <name evidence="1" type="ORF">A8L45_19425</name>
</gene>
<organism evidence="1 2">
    <name type="scientific">Veronia pacifica</name>
    <dbReference type="NCBI Taxonomy" id="1080227"/>
    <lineage>
        <taxon>Bacteria</taxon>
        <taxon>Pseudomonadati</taxon>
        <taxon>Pseudomonadota</taxon>
        <taxon>Gammaproteobacteria</taxon>
        <taxon>Vibrionales</taxon>
        <taxon>Vibrionaceae</taxon>
        <taxon>Veronia</taxon>
    </lineage>
</organism>
<sequence>MKCITLVIVIVAITGCNPTRFTDAIELTLSPKMSSELNVAYGQLLNCDYPLAQTSFQQYTVIGTREERAFAYRWLGVIYLEMMNFDEFDHLADRYLFTRPGRDTPKEQLIDDWRKAAEKMRAERYIASGVGECGRYNLQSN</sequence>
<comment type="caution">
    <text evidence="1">The sequence shown here is derived from an EMBL/GenBank/DDBJ whole genome shotgun (WGS) entry which is preliminary data.</text>
</comment>
<dbReference type="RefSeq" id="WP_068905019.1">
    <property type="nucleotide sequence ID" value="NZ_JBHUIF010000004.1"/>
</dbReference>